<accession>A0A7I7XBW3</accession>
<evidence type="ECO:0000313" key="2">
    <source>
        <dbReference type="EMBL" id="BBZ25858.1"/>
    </source>
</evidence>
<feature type="compositionally biased region" description="Low complexity" evidence="1">
    <location>
        <begin position="388"/>
        <end position="406"/>
    </location>
</feature>
<name>A0A7I7XBW3_9MYCO</name>
<dbReference type="Proteomes" id="UP000466517">
    <property type="component" value="Chromosome"/>
</dbReference>
<reference evidence="2 3" key="1">
    <citation type="journal article" date="2019" name="Emerg. Microbes Infect.">
        <title>Comprehensive subspecies identification of 175 nontuberculous mycobacteria species based on 7547 genomic profiles.</title>
        <authorList>
            <person name="Matsumoto Y."/>
            <person name="Kinjo T."/>
            <person name="Motooka D."/>
            <person name="Nabeya D."/>
            <person name="Jung N."/>
            <person name="Uechi K."/>
            <person name="Horii T."/>
            <person name="Iida T."/>
            <person name="Fujita J."/>
            <person name="Nakamura S."/>
        </authorList>
    </citation>
    <scope>NUCLEOTIDE SEQUENCE [LARGE SCALE GENOMIC DNA]</scope>
    <source>
        <strain evidence="2 3">JCM 13574</strain>
    </source>
</reference>
<organism evidence="2 3">
    <name type="scientific">Mycolicibacterium madagascariense</name>
    <dbReference type="NCBI Taxonomy" id="212765"/>
    <lineage>
        <taxon>Bacteria</taxon>
        <taxon>Bacillati</taxon>
        <taxon>Actinomycetota</taxon>
        <taxon>Actinomycetes</taxon>
        <taxon>Mycobacteriales</taxon>
        <taxon>Mycobacteriaceae</taxon>
        <taxon>Mycolicibacterium</taxon>
    </lineage>
</organism>
<dbReference type="EMBL" id="AP022610">
    <property type="protein sequence ID" value="BBZ25858.1"/>
    <property type="molecule type" value="Genomic_DNA"/>
</dbReference>
<keyword evidence="3" id="KW-1185">Reference proteome</keyword>
<proteinExistence type="predicted"/>
<feature type="compositionally biased region" description="Low complexity" evidence="1">
    <location>
        <begin position="427"/>
        <end position="465"/>
    </location>
</feature>
<dbReference type="AlphaFoldDB" id="A0A7I7XBW3"/>
<gene>
    <name evidence="2" type="ORF">MMAD_01530</name>
</gene>
<feature type="region of interest" description="Disordered" evidence="1">
    <location>
        <begin position="322"/>
        <end position="474"/>
    </location>
</feature>
<dbReference type="KEGG" id="mmag:MMAD_01530"/>
<evidence type="ECO:0000313" key="3">
    <source>
        <dbReference type="Proteomes" id="UP000466517"/>
    </source>
</evidence>
<sequence length="474" mass="46618">MQVLCVSGRVSTSATMVVAAAVVSVGVLGVSPTPVPNRLAAQLTSAAHAAAGTVQHAETALHDGLKATGPTIASLLATSPGALSTTSLHQLAAVATNPAAIKPLLASGAVVGGAGAGQVLAANALAGLPTVNPADVDAVTGAIQALIDQFLVSFLKAPAAIGVALQRVAQGNVNGAFESLEDLVIQPIKLFVASKYPQQAANAIGRYVYSQVAAAVIAAPKIFSAQEDRIFDLFTSARASVVDAVQGVISSLGTLNPAAIAGAVTAGLSNIANTAVANTFGPDGGFAIARDVVNALFKAAFPDPPAVTNTVVTNTAVALTTRASSTTTSAQSSTGTTESSPSTTTHVESTHVTSAATDDTASGTSTSASDATAAESHTSDTPKVTAQDTPATTDGSTTTHTTAAKPNAKKASTKTVDVTSGNKVQPHDTTGASGTSHGASSDEPSTATDTSATKDSSATATSDTHAAADKSASK</sequence>
<feature type="compositionally biased region" description="Low complexity" evidence="1">
    <location>
        <begin position="322"/>
        <end position="381"/>
    </location>
</feature>
<evidence type="ECO:0000256" key="1">
    <source>
        <dbReference type="SAM" id="MobiDB-lite"/>
    </source>
</evidence>
<protein>
    <submittedName>
        <fullName evidence="2">Uncharacterized protein</fullName>
    </submittedName>
</protein>